<keyword evidence="3" id="KW-1185">Reference proteome</keyword>
<reference evidence="3" key="1">
    <citation type="journal article" date="2023" name="Commun. Biol.">
        <title>Genome analysis of Parmales, the sister group of diatoms, reveals the evolutionary specialization of diatoms from phago-mixotrophs to photoautotrophs.</title>
        <authorList>
            <person name="Ban H."/>
            <person name="Sato S."/>
            <person name="Yoshikawa S."/>
            <person name="Yamada K."/>
            <person name="Nakamura Y."/>
            <person name="Ichinomiya M."/>
            <person name="Sato N."/>
            <person name="Blanc-Mathieu R."/>
            <person name="Endo H."/>
            <person name="Kuwata A."/>
            <person name="Ogata H."/>
        </authorList>
    </citation>
    <scope>NUCLEOTIDE SEQUENCE [LARGE SCALE GENOMIC DNA]</scope>
    <source>
        <strain evidence="3">NIES 3700</strain>
    </source>
</reference>
<evidence type="ECO:0000313" key="2">
    <source>
        <dbReference type="EMBL" id="GMI14323.1"/>
    </source>
</evidence>
<comment type="caution">
    <text evidence="2">The sequence shown here is derived from an EMBL/GenBank/DDBJ whole genome shotgun (WGS) entry which is preliminary data.</text>
</comment>
<name>A0A9W7FLE5_9STRA</name>
<dbReference type="Proteomes" id="UP001165122">
    <property type="component" value="Unassembled WGS sequence"/>
</dbReference>
<feature type="transmembrane region" description="Helical" evidence="1">
    <location>
        <begin position="91"/>
        <end position="117"/>
    </location>
</feature>
<keyword evidence="1" id="KW-1133">Transmembrane helix</keyword>
<keyword evidence="1" id="KW-0472">Membrane</keyword>
<keyword evidence="1" id="KW-0812">Transmembrane</keyword>
<dbReference type="AlphaFoldDB" id="A0A9W7FLE5"/>
<organism evidence="2 3">
    <name type="scientific">Triparma laevis f. longispina</name>
    <dbReference type="NCBI Taxonomy" id="1714387"/>
    <lineage>
        <taxon>Eukaryota</taxon>
        <taxon>Sar</taxon>
        <taxon>Stramenopiles</taxon>
        <taxon>Ochrophyta</taxon>
        <taxon>Bolidophyceae</taxon>
        <taxon>Parmales</taxon>
        <taxon>Triparmaceae</taxon>
        <taxon>Triparma</taxon>
    </lineage>
</organism>
<sequence length="144" mass="15627">MTFEFYSQLECSGDPCINNCGDVIHDDVSCRDIILNDPTVGNVAELQCASMVLTNETTGIKTFTRRCICPVSWNLDGPNCDTVRPDGHGGFVLANITFTILGLFSLFIGVSTAWYAVMGYRATPLPAKGKKTKWNASNIAAVLL</sequence>
<protein>
    <submittedName>
        <fullName evidence="2">Uncharacterized protein</fullName>
    </submittedName>
</protein>
<dbReference type="OrthoDB" id="10472193at2759"/>
<gene>
    <name evidence="2" type="ORF">TrLO_g2475</name>
</gene>
<dbReference type="EMBL" id="BRXW01000211">
    <property type="protein sequence ID" value="GMI14323.1"/>
    <property type="molecule type" value="Genomic_DNA"/>
</dbReference>
<evidence type="ECO:0000313" key="3">
    <source>
        <dbReference type="Proteomes" id="UP001165122"/>
    </source>
</evidence>
<accession>A0A9W7FLE5</accession>
<evidence type="ECO:0000256" key="1">
    <source>
        <dbReference type="SAM" id="Phobius"/>
    </source>
</evidence>
<proteinExistence type="predicted"/>